<dbReference type="InterPro" id="IPR006016">
    <property type="entry name" value="UspA"/>
</dbReference>
<protein>
    <recommendedName>
        <fullName evidence="2">UspA domain-containing protein</fullName>
    </recommendedName>
</protein>
<dbReference type="InterPro" id="IPR014729">
    <property type="entry name" value="Rossmann-like_a/b/a_fold"/>
</dbReference>
<evidence type="ECO:0000259" key="2">
    <source>
        <dbReference type="Pfam" id="PF00582"/>
    </source>
</evidence>
<name>A0A9D5HFT8_9LILI</name>
<accession>A0A9D5HFT8</accession>
<dbReference type="PANTHER" id="PTHR46100">
    <property type="entry name" value="IMP2'P"/>
    <property type="match status" value="1"/>
</dbReference>
<keyword evidence="4" id="KW-1185">Reference proteome</keyword>
<feature type="domain" description="UspA" evidence="2">
    <location>
        <begin position="1"/>
        <end position="107"/>
    </location>
</feature>
<dbReference type="PANTHER" id="PTHR46100:SF2">
    <property type="entry name" value="OS05G0453700 PROTEIN"/>
    <property type="match status" value="1"/>
</dbReference>
<gene>
    <name evidence="3" type="ORF">J5N97_017101</name>
</gene>
<feature type="region of interest" description="Disordered" evidence="1">
    <location>
        <begin position="100"/>
        <end position="132"/>
    </location>
</feature>
<reference evidence="3" key="1">
    <citation type="submission" date="2021-03" db="EMBL/GenBank/DDBJ databases">
        <authorList>
            <person name="Li Z."/>
            <person name="Yang C."/>
        </authorList>
    </citation>
    <scope>NUCLEOTIDE SEQUENCE</scope>
    <source>
        <strain evidence="3">Dzin_1.0</strain>
        <tissue evidence="3">Leaf</tissue>
    </source>
</reference>
<organism evidence="3 4">
    <name type="scientific">Dioscorea zingiberensis</name>
    <dbReference type="NCBI Taxonomy" id="325984"/>
    <lineage>
        <taxon>Eukaryota</taxon>
        <taxon>Viridiplantae</taxon>
        <taxon>Streptophyta</taxon>
        <taxon>Embryophyta</taxon>
        <taxon>Tracheophyta</taxon>
        <taxon>Spermatophyta</taxon>
        <taxon>Magnoliopsida</taxon>
        <taxon>Liliopsida</taxon>
        <taxon>Dioscoreales</taxon>
        <taxon>Dioscoreaceae</taxon>
        <taxon>Dioscorea</taxon>
    </lineage>
</organism>
<feature type="compositionally biased region" description="Acidic residues" evidence="1">
    <location>
        <begin position="109"/>
        <end position="121"/>
    </location>
</feature>
<dbReference type="Pfam" id="PF00582">
    <property type="entry name" value="Usp"/>
    <property type="match status" value="1"/>
</dbReference>
<sequence length="132" mass="14543">MDFSKSSKRALTWAISNLLNKGDTLILLHVIQDELDEAKHALWVESGSRDDFDKDLMGKCEGEALVSISWRRRCCRTWRDAGDGAGEAVAEKVTDFEGAPARDLARNEAEEEVSGEGELADLGEMADGVDDR</sequence>
<proteinExistence type="predicted"/>
<evidence type="ECO:0000256" key="1">
    <source>
        <dbReference type="SAM" id="MobiDB-lite"/>
    </source>
</evidence>
<dbReference type="OrthoDB" id="843225at2759"/>
<evidence type="ECO:0000313" key="3">
    <source>
        <dbReference type="EMBL" id="KAJ0975136.1"/>
    </source>
</evidence>
<dbReference type="AlphaFoldDB" id="A0A9D5HFT8"/>
<reference evidence="3" key="2">
    <citation type="journal article" date="2022" name="Hortic Res">
        <title>The genome of Dioscorea zingiberensis sheds light on the biosynthesis, origin and evolution of the medicinally important diosgenin saponins.</title>
        <authorList>
            <person name="Li Y."/>
            <person name="Tan C."/>
            <person name="Li Z."/>
            <person name="Guo J."/>
            <person name="Li S."/>
            <person name="Chen X."/>
            <person name="Wang C."/>
            <person name="Dai X."/>
            <person name="Yang H."/>
            <person name="Song W."/>
            <person name="Hou L."/>
            <person name="Xu J."/>
            <person name="Tong Z."/>
            <person name="Xu A."/>
            <person name="Yuan X."/>
            <person name="Wang W."/>
            <person name="Yang Q."/>
            <person name="Chen L."/>
            <person name="Sun Z."/>
            <person name="Wang K."/>
            <person name="Pan B."/>
            <person name="Chen J."/>
            <person name="Bao Y."/>
            <person name="Liu F."/>
            <person name="Qi X."/>
            <person name="Gang D.R."/>
            <person name="Wen J."/>
            <person name="Li J."/>
        </authorList>
    </citation>
    <scope>NUCLEOTIDE SEQUENCE</scope>
    <source>
        <strain evidence="3">Dzin_1.0</strain>
    </source>
</reference>
<dbReference type="Proteomes" id="UP001085076">
    <property type="component" value="Miscellaneous, Linkage group lg04"/>
</dbReference>
<dbReference type="EMBL" id="JAGGNH010000004">
    <property type="protein sequence ID" value="KAJ0975136.1"/>
    <property type="molecule type" value="Genomic_DNA"/>
</dbReference>
<dbReference type="Gene3D" id="3.40.50.620">
    <property type="entry name" value="HUPs"/>
    <property type="match status" value="1"/>
</dbReference>
<evidence type="ECO:0000313" key="4">
    <source>
        <dbReference type="Proteomes" id="UP001085076"/>
    </source>
</evidence>
<comment type="caution">
    <text evidence="3">The sequence shown here is derived from an EMBL/GenBank/DDBJ whole genome shotgun (WGS) entry which is preliminary data.</text>
</comment>